<dbReference type="KEGG" id="acy:Anacy_3612"/>
<reference evidence="2" key="1">
    <citation type="journal article" date="2013" name="Proc. Natl. Acad. Sci. U.S.A.">
        <title>Improving the coverage of the cyanobacterial phylum using diversity-driven genome sequencing.</title>
        <authorList>
            <person name="Shih P.M."/>
            <person name="Wu D."/>
            <person name="Latifi A."/>
            <person name="Axen S.D."/>
            <person name="Fewer D.P."/>
            <person name="Talla E."/>
            <person name="Calteau A."/>
            <person name="Cai F."/>
            <person name="Tandeau de Marsac N."/>
            <person name="Rippka R."/>
            <person name="Herdman M."/>
            <person name="Sivonen K."/>
            <person name="Coursin T."/>
            <person name="Laurent T."/>
            <person name="Goodwin L."/>
            <person name="Nolan M."/>
            <person name="Davenport K.W."/>
            <person name="Han C.S."/>
            <person name="Rubin E.M."/>
            <person name="Eisen J.A."/>
            <person name="Woyke T."/>
            <person name="Gugger M."/>
            <person name="Kerfeld C.A."/>
        </authorList>
    </citation>
    <scope>NUCLEOTIDE SEQUENCE [LARGE SCALE GENOMIC DNA]</scope>
    <source>
        <strain evidence="2">ATCC 27899 / PCC 7122</strain>
    </source>
</reference>
<sequence>MNCLNIYIFPVGFLASCGEATTKRYQLTVATLGVLYSASSTTGD</sequence>
<evidence type="ECO:0000313" key="1">
    <source>
        <dbReference type="EMBL" id="AFZ59005.1"/>
    </source>
</evidence>
<protein>
    <submittedName>
        <fullName evidence="1">Uncharacterized protein</fullName>
    </submittedName>
</protein>
<dbReference type="AlphaFoldDB" id="K9ZKZ2"/>
<dbReference type="RefSeq" id="WP_015215627.1">
    <property type="nucleotide sequence ID" value="NC_019771.1"/>
</dbReference>
<proteinExistence type="predicted"/>
<evidence type="ECO:0000313" key="2">
    <source>
        <dbReference type="Proteomes" id="UP000010474"/>
    </source>
</evidence>
<accession>K9ZKZ2</accession>
<dbReference type="HOGENOM" id="CLU_3211604_0_0_3"/>
<dbReference type="EMBL" id="CP003659">
    <property type="protein sequence ID" value="AFZ59005.1"/>
    <property type="molecule type" value="Genomic_DNA"/>
</dbReference>
<keyword evidence="2" id="KW-1185">Reference proteome</keyword>
<organism evidence="1 2">
    <name type="scientific">Anabaena cylindrica (strain ATCC 27899 / PCC 7122)</name>
    <dbReference type="NCBI Taxonomy" id="272123"/>
    <lineage>
        <taxon>Bacteria</taxon>
        <taxon>Bacillati</taxon>
        <taxon>Cyanobacteriota</taxon>
        <taxon>Cyanophyceae</taxon>
        <taxon>Nostocales</taxon>
        <taxon>Nostocaceae</taxon>
        <taxon>Anabaena</taxon>
    </lineage>
</organism>
<gene>
    <name evidence="1" type="ordered locus">Anacy_3612</name>
</gene>
<name>K9ZKZ2_ANACC</name>
<dbReference type="Proteomes" id="UP000010474">
    <property type="component" value="Chromosome"/>
</dbReference>